<organism evidence="2 3">
    <name type="scientific">Podarcis lilfordi</name>
    <name type="common">Lilford's wall lizard</name>
    <dbReference type="NCBI Taxonomy" id="74358"/>
    <lineage>
        <taxon>Eukaryota</taxon>
        <taxon>Metazoa</taxon>
        <taxon>Chordata</taxon>
        <taxon>Craniata</taxon>
        <taxon>Vertebrata</taxon>
        <taxon>Euteleostomi</taxon>
        <taxon>Lepidosauria</taxon>
        <taxon>Squamata</taxon>
        <taxon>Bifurcata</taxon>
        <taxon>Unidentata</taxon>
        <taxon>Episquamata</taxon>
        <taxon>Laterata</taxon>
        <taxon>Lacertibaenia</taxon>
        <taxon>Lacertidae</taxon>
        <taxon>Podarcis</taxon>
    </lineage>
</organism>
<feature type="compositionally biased region" description="Pro residues" evidence="1">
    <location>
        <begin position="1"/>
        <end position="10"/>
    </location>
</feature>
<accession>A0AA35KYB8</accession>
<evidence type="ECO:0000313" key="3">
    <source>
        <dbReference type="Proteomes" id="UP001178461"/>
    </source>
</evidence>
<keyword evidence="3" id="KW-1185">Reference proteome</keyword>
<evidence type="ECO:0000256" key="1">
    <source>
        <dbReference type="SAM" id="MobiDB-lite"/>
    </source>
</evidence>
<gene>
    <name evidence="2" type="ORF">PODLI_1B039119</name>
</gene>
<reference evidence="2" key="1">
    <citation type="submission" date="2022-12" db="EMBL/GenBank/DDBJ databases">
        <authorList>
            <person name="Alioto T."/>
            <person name="Alioto T."/>
            <person name="Gomez Garrido J."/>
        </authorList>
    </citation>
    <scope>NUCLEOTIDE SEQUENCE</scope>
</reference>
<dbReference type="Proteomes" id="UP001178461">
    <property type="component" value="Chromosome 10"/>
</dbReference>
<dbReference type="AlphaFoldDB" id="A0AA35KYB8"/>
<feature type="region of interest" description="Disordered" evidence="1">
    <location>
        <begin position="74"/>
        <end position="107"/>
    </location>
</feature>
<proteinExistence type="predicted"/>
<dbReference type="EMBL" id="OX395135">
    <property type="protein sequence ID" value="CAI5785773.1"/>
    <property type="molecule type" value="Genomic_DNA"/>
</dbReference>
<sequence length="107" mass="11498">MPTPPPPPPRSRFLFAALPGAAGGPPRAPSLPGAGESRHPASQHGCSPGVRSSPPLPRYFLCCAAVRLRMLLGRLRSPNGERARRRQQQERALPSASSRADRSQRDS</sequence>
<name>A0AA35KYB8_9SAUR</name>
<evidence type="ECO:0000313" key="2">
    <source>
        <dbReference type="EMBL" id="CAI5785773.1"/>
    </source>
</evidence>
<feature type="region of interest" description="Disordered" evidence="1">
    <location>
        <begin position="1"/>
        <end position="55"/>
    </location>
</feature>
<protein>
    <submittedName>
        <fullName evidence="2">Uncharacterized protein</fullName>
    </submittedName>
</protein>